<dbReference type="GO" id="GO:0005813">
    <property type="term" value="C:centrosome"/>
    <property type="evidence" value="ECO:0007669"/>
    <property type="project" value="TreeGrafter"/>
</dbReference>
<evidence type="ECO:0000256" key="5">
    <source>
        <dbReference type="ARBA" id="ARBA00022553"/>
    </source>
</evidence>
<evidence type="ECO:0000256" key="13">
    <source>
        <dbReference type="SAM" id="MobiDB-lite"/>
    </source>
</evidence>
<comment type="subcellular location">
    <subcellularLocation>
        <location evidence="2">Cytoplasm</location>
        <location evidence="2">Cytoskeleton</location>
        <location evidence="2">Cilium basal body</location>
    </subcellularLocation>
    <subcellularLocation>
        <location evidence="1">Cytoplasm</location>
        <location evidence="1">Cytoskeleton</location>
        <location evidence="1">Microtubule organizing center</location>
        <location evidence="1">Centrosome</location>
        <location evidence="1">Centriole</location>
    </subcellularLocation>
</comment>
<evidence type="ECO:0000256" key="9">
    <source>
        <dbReference type="ARBA" id="ARBA00041026"/>
    </source>
</evidence>
<dbReference type="InterPro" id="IPR006594">
    <property type="entry name" value="LisH"/>
</dbReference>
<evidence type="ECO:0000313" key="15">
    <source>
        <dbReference type="Ensembl" id="ENSUAMP00000011669.1"/>
    </source>
</evidence>
<protein>
    <recommendedName>
        <fullName evidence="9">Centrosomal protein 43</fullName>
    </recommendedName>
    <alternativeName>
        <fullName evidence="10">FGFR1 oncogene partner</fullName>
    </alternativeName>
</protein>
<feature type="region of interest" description="Disordered" evidence="13">
    <location>
        <begin position="139"/>
        <end position="204"/>
    </location>
</feature>
<evidence type="ECO:0000313" key="16">
    <source>
        <dbReference type="Proteomes" id="UP000291022"/>
    </source>
</evidence>
<reference evidence="15" key="3">
    <citation type="submission" date="2025-09" db="UniProtKB">
        <authorList>
            <consortium name="Ensembl"/>
        </authorList>
    </citation>
    <scope>IDENTIFICATION</scope>
</reference>
<evidence type="ECO:0000259" key="14">
    <source>
        <dbReference type="Pfam" id="PF09398"/>
    </source>
</evidence>
<reference evidence="16" key="1">
    <citation type="submission" date="2016-06" db="EMBL/GenBank/DDBJ databases">
        <title>De novo assembly and RNA-Seq shows season-dependent expression and editing in black bear kidneys.</title>
        <authorList>
            <person name="Korstanje R."/>
            <person name="Srivastava A."/>
            <person name="Sarsani V.K."/>
            <person name="Sheehan S.M."/>
            <person name="Seger R.L."/>
            <person name="Barter M.E."/>
            <person name="Lindqvist C."/>
            <person name="Brody L.C."/>
            <person name="Mullikin J.C."/>
        </authorList>
    </citation>
    <scope>NUCLEOTIDE SEQUENCE [LARGE SCALE GENOMIC DNA]</scope>
</reference>
<dbReference type="GO" id="GO:0034453">
    <property type="term" value="P:microtubule anchoring"/>
    <property type="evidence" value="ECO:0007669"/>
    <property type="project" value="InterPro"/>
</dbReference>
<dbReference type="GO" id="GO:0030030">
    <property type="term" value="P:cell projection organization"/>
    <property type="evidence" value="ECO:0007669"/>
    <property type="project" value="UniProtKB-KW"/>
</dbReference>
<organism evidence="15 16">
    <name type="scientific">Ursus americanus</name>
    <name type="common">American black bear</name>
    <name type="synonym">Euarctos americanus</name>
    <dbReference type="NCBI Taxonomy" id="9643"/>
    <lineage>
        <taxon>Eukaryota</taxon>
        <taxon>Metazoa</taxon>
        <taxon>Chordata</taxon>
        <taxon>Craniata</taxon>
        <taxon>Vertebrata</taxon>
        <taxon>Euteleostomi</taxon>
        <taxon>Mammalia</taxon>
        <taxon>Eutheria</taxon>
        <taxon>Laurasiatheria</taxon>
        <taxon>Carnivora</taxon>
        <taxon>Caniformia</taxon>
        <taxon>Ursidae</taxon>
        <taxon>Ursus</taxon>
    </lineage>
</organism>
<proteinExistence type="inferred from homology"/>
<keyword evidence="6" id="KW-0970">Cilium biogenesis/degradation</keyword>
<keyword evidence="8" id="KW-0966">Cell projection</keyword>
<dbReference type="Gene3D" id="1.20.960.40">
    <property type="match status" value="1"/>
</dbReference>
<keyword evidence="16" id="KW-1185">Reference proteome</keyword>
<keyword evidence="7" id="KW-0206">Cytoskeleton</keyword>
<comment type="subunit">
    <text evidence="12">Homodimer. Part of a ternary complex that contains CEP350, CEP43 and MAPRE1. Interacts directly with CEP350 and MAPRE1. Interacts with CEP19. Interacts (via N-terminus) with CEP350 (via C-terminus).</text>
</comment>
<dbReference type="FunFam" id="1.20.960.40:FF:000001">
    <property type="entry name" value="FGFR1 oncogene partner"/>
    <property type="match status" value="1"/>
</dbReference>
<dbReference type="GeneTree" id="ENSGT00390000007441"/>
<comment type="similarity">
    <text evidence="3">Belongs to the CEP43 family.</text>
</comment>
<comment type="function">
    <text evidence="11">Required for anchoring microtubules to the centrosomes. Required for ciliation.</text>
</comment>
<dbReference type="Pfam" id="PF09398">
    <property type="entry name" value="FOP_dimer"/>
    <property type="match status" value="1"/>
</dbReference>
<dbReference type="Ensembl" id="ENSUAMT00000013114.1">
    <property type="protein sequence ID" value="ENSUAMP00000011669.1"/>
    <property type="gene ID" value="ENSUAMG00000009487.1"/>
</dbReference>
<evidence type="ECO:0000256" key="8">
    <source>
        <dbReference type="ARBA" id="ARBA00023273"/>
    </source>
</evidence>
<evidence type="ECO:0000256" key="2">
    <source>
        <dbReference type="ARBA" id="ARBA00004120"/>
    </source>
</evidence>
<dbReference type="PANTHER" id="PTHR15431">
    <property type="entry name" value="FGFR1 ONCOGENE PARTNER/LISH DOMAIN-CONTAINING PROTEIN"/>
    <property type="match status" value="1"/>
</dbReference>
<dbReference type="PANTHER" id="PTHR15431:SF9">
    <property type="entry name" value="CENTROSOMAL PROTEIN 43"/>
    <property type="match status" value="1"/>
</dbReference>
<evidence type="ECO:0000256" key="3">
    <source>
        <dbReference type="ARBA" id="ARBA00005385"/>
    </source>
</evidence>
<dbReference type="GO" id="GO:0005814">
    <property type="term" value="C:centriole"/>
    <property type="evidence" value="ECO:0007669"/>
    <property type="project" value="UniProtKB-SubCell"/>
</dbReference>
<keyword evidence="5" id="KW-0597">Phosphoprotein</keyword>
<evidence type="ECO:0000256" key="11">
    <source>
        <dbReference type="ARBA" id="ARBA00046076"/>
    </source>
</evidence>
<evidence type="ECO:0000256" key="4">
    <source>
        <dbReference type="ARBA" id="ARBA00022490"/>
    </source>
</evidence>
<dbReference type="AlphaFoldDB" id="A0A452R0G6"/>
<evidence type="ECO:0000256" key="7">
    <source>
        <dbReference type="ARBA" id="ARBA00023212"/>
    </source>
</evidence>
<evidence type="ECO:0000256" key="1">
    <source>
        <dbReference type="ARBA" id="ARBA00004114"/>
    </source>
</evidence>
<accession>A0A452R0G6</accession>
<name>A0A452R0G6_URSAM</name>
<evidence type="ECO:0000256" key="6">
    <source>
        <dbReference type="ARBA" id="ARBA00022794"/>
    </source>
</evidence>
<evidence type="ECO:0000256" key="10">
    <source>
        <dbReference type="ARBA" id="ARBA00042293"/>
    </source>
</evidence>
<feature type="compositionally biased region" description="Basic residues" evidence="13">
    <location>
        <begin position="170"/>
        <end position="181"/>
    </location>
</feature>
<evidence type="ECO:0000256" key="12">
    <source>
        <dbReference type="ARBA" id="ARBA00046373"/>
    </source>
</evidence>
<feature type="domain" description="FGFR1 oncogene partner (FOP) N-terminal dimerisation" evidence="14">
    <location>
        <begin position="49"/>
        <end position="129"/>
    </location>
</feature>
<sequence length="249" mass="26851">MAATAAAVVPEEDTELRDLLVQTLENSGVLNRIKVGRAGLGSGELPANKTPLVNESLRKFLNTKDGRLAASLVAEFLQFFNLDFTLAVFQPETSTFQGLEGRENLARDLGIIEAEGTVGGPLLLEVIRRCQQKEKGAVNGEGALDLSDVHSPPKSPEGKTSAHSSPSKIPRYKGQGKKKTSGQKSGAKVTCMRAEGKRSLGHSRPPALRASQWVLNRCWPRVRCSVPVSLSSGCNQNMIKPRGIKQKVI</sequence>
<keyword evidence="4" id="KW-0963">Cytoplasm</keyword>
<gene>
    <name evidence="15" type="primary">CEP43</name>
</gene>
<dbReference type="Proteomes" id="UP000291022">
    <property type="component" value="Unassembled WGS sequence"/>
</dbReference>
<dbReference type="PROSITE" id="PS50896">
    <property type="entry name" value="LISH"/>
    <property type="match status" value="1"/>
</dbReference>
<dbReference type="InterPro" id="IPR018993">
    <property type="entry name" value="FOP_dimerisation-dom_N"/>
</dbReference>
<reference evidence="15" key="2">
    <citation type="submission" date="2025-08" db="UniProtKB">
        <authorList>
            <consortium name="Ensembl"/>
        </authorList>
    </citation>
    <scope>IDENTIFICATION</scope>
</reference>